<dbReference type="GO" id="GO:0016285">
    <property type="term" value="F:alanyl aminopeptidase activity"/>
    <property type="evidence" value="ECO:0007669"/>
    <property type="project" value="UniProtKB-EC"/>
</dbReference>
<evidence type="ECO:0000259" key="13">
    <source>
        <dbReference type="Pfam" id="PF01433"/>
    </source>
</evidence>
<dbReference type="InterPro" id="IPR042097">
    <property type="entry name" value="Aminopeptidase_N-like_N_sf"/>
</dbReference>
<feature type="domain" description="Peptidase M1 membrane alanine aminopeptidase" evidence="13">
    <location>
        <begin position="234"/>
        <end position="446"/>
    </location>
</feature>
<evidence type="ECO:0000256" key="3">
    <source>
        <dbReference type="ARBA" id="ARBA00010136"/>
    </source>
</evidence>
<evidence type="ECO:0000256" key="2">
    <source>
        <dbReference type="ARBA" id="ARBA00001947"/>
    </source>
</evidence>
<keyword evidence="10" id="KW-0862">Zinc</keyword>
<dbReference type="SUPFAM" id="SSF55486">
    <property type="entry name" value="Metalloproteases ('zincins'), catalytic domain"/>
    <property type="match status" value="1"/>
</dbReference>
<dbReference type="RefSeq" id="WP_105191320.1">
    <property type="nucleotide sequence ID" value="NZ_PTQZ01000032.1"/>
</dbReference>
<keyword evidence="6 17" id="KW-0031">Aminopeptidase</keyword>
<evidence type="ECO:0000313" key="18">
    <source>
        <dbReference type="Proteomes" id="UP000243900"/>
    </source>
</evidence>
<dbReference type="InterPro" id="IPR038438">
    <property type="entry name" value="PepN_Ig-like_sf"/>
</dbReference>
<dbReference type="FunFam" id="3.30.2010.30:FF:000002">
    <property type="entry name" value="Putative aminopeptidase N"/>
    <property type="match status" value="1"/>
</dbReference>
<gene>
    <name evidence="17" type="ORF">C5O18_02660</name>
</gene>
<dbReference type="InterPro" id="IPR027268">
    <property type="entry name" value="Peptidase_M4/M1_CTD_sf"/>
</dbReference>
<feature type="domain" description="Peptidase M1 alanyl aminopeptidase Ig-like fold" evidence="14">
    <location>
        <begin position="456"/>
        <end position="571"/>
    </location>
</feature>
<dbReference type="PANTHER" id="PTHR46322">
    <property type="entry name" value="PUROMYCIN-SENSITIVE AMINOPEPTIDASE"/>
    <property type="match status" value="1"/>
</dbReference>
<dbReference type="EC" id="3.4.11.2" evidence="4 12"/>
<dbReference type="Pfam" id="PF17900">
    <property type="entry name" value="Peptidase_M1_N"/>
    <property type="match status" value="1"/>
</dbReference>
<reference evidence="18" key="1">
    <citation type="submission" date="2018-02" db="EMBL/GenBank/DDBJ databases">
        <title>Genome sequencing of Solimonas sp. HR-BB.</title>
        <authorList>
            <person name="Lee Y."/>
            <person name="Jeon C.O."/>
        </authorList>
    </citation>
    <scope>NUCLEOTIDE SEQUENCE [LARGE SCALE GENOMIC DNA]</scope>
    <source>
        <strain evidence="18">HR-E</strain>
    </source>
</reference>
<dbReference type="InterPro" id="IPR024601">
    <property type="entry name" value="Peptidase_M1_pepN_C"/>
</dbReference>
<organism evidence="17 18">
    <name type="scientific">Amnimonas aquatica</name>
    <dbReference type="NCBI Taxonomy" id="2094561"/>
    <lineage>
        <taxon>Bacteria</taxon>
        <taxon>Pseudomonadati</taxon>
        <taxon>Pseudomonadota</taxon>
        <taxon>Gammaproteobacteria</taxon>
        <taxon>Moraxellales</taxon>
        <taxon>Moraxellaceae</taxon>
        <taxon>Amnimonas</taxon>
    </lineage>
</organism>
<keyword evidence="18" id="KW-1185">Reference proteome</keyword>
<dbReference type="SUPFAM" id="SSF63737">
    <property type="entry name" value="Leukotriene A4 hydrolase N-terminal domain"/>
    <property type="match status" value="1"/>
</dbReference>
<dbReference type="InterPro" id="IPR012779">
    <property type="entry name" value="Peptidase_M1_pepN"/>
</dbReference>
<dbReference type="CDD" id="cd09600">
    <property type="entry name" value="M1_APN"/>
    <property type="match status" value="1"/>
</dbReference>
<dbReference type="Gene3D" id="1.25.50.10">
    <property type="entry name" value="Peptidase M1, alanyl aminopeptidase, C-terminal domain"/>
    <property type="match status" value="1"/>
</dbReference>
<evidence type="ECO:0000256" key="4">
    <source>
        <dbReference type="ARBA" id="ARBA00012564"/>
    </source>
</evidence>
<evidence type="ECO:0000259" key="14">
    <source>
        <dbReference type="Pfam" id="PF11940"/>
    </source>
</evidence>
<dbReference type="GO" id="GO:0008237">
    <property type="term" value="F:metallopeptidase activity"/>
    <property type="evidence" value="ECO:0007669"/>
    <property type="project" value="UniProtKB-UniRule"/>
</dbReference>
<comment type="similarity">
    <text evidence="3">Belongs to the peptidase M1 family.</text>
</comment>
<dbReference type="Pfam" id="PF11940">
    <property type="entry name" value="DUF3458"/>
    <property type="match status" value="1"/>
</dbReference>
<dbReference type="PANTHER" id="PTHR46322:SF1">
    <property type="entry name" value="PUROMYCIN-SENSITIVE AMINOPEPTIDASE"/>
    <property type="match status" value="1"/>
</dbReference>
<dbReference type="InterPro" id="IPR014782">
    <property type="entry name" value="Peptidase_M1_dom"/>
</dbReference>
<dbReference type="InterPro" id="IPR035414">
    <property type="entry name" value="Peptidase_M1_pepN_Ig-like"/>
</dbReference>
<evidence type="ECO:0000256" key="7">
    <source>
        <dbReference type="ARBA" id="ARBA00022670"/>
    </source>
</evidence>
<dbReference type="OrthoDB" id="100605at2"/>
<dbReference type="GO" id="GO:0006508">
    <property type="term" value="P:proteolysis"/>
    <property type="evidence" value="ECO:0007669"/>
    <property type="project" value="UniProtKB-UniRule"/>
</dbReference>
<dbReference type="AlphaFoldDB" id="A0A2P6AUA4"/>
<evidence type="ECO:0000256" key="10">
    <source>
        <dbReference type="ARBA" id="ARBA00022833"/>
    </source>
</evidence>
<protein>
    <recommendedName>
        <fullName evidence="5 12">Aminopeptidase N</fullName>
        <ecNumber evidence="4 12">3.4.11.2</ecNumber>
    </recommendedName>
</protein>
<dbReference type="Gene3D" id="2.60.40.1840">
    <property type="match status" value="1"/>
</dbReference>
<evidence type="ECO:0000256" key="5">
    <source>
        <dbReference type="ARBA" id="ARBA00015611"/>
    </source>
</evidence>
<evidence type="ECO:0000256" key="8">
    <source>
        <dbReference type="ARBA" id="ARBA00022723"/>
    </source>
</evidence>
<evidence type="ECO:0000256" key="9">
    <source>
        <dbReference type="ARBA" id="ARBA00022801"/>
    </source>
</evidence>
<dbReference type="Pfam" id="PF17432">
    <property type="entry name" value="DUF3458_C"/>
    <property type="match status" value="1"/>
</dbReference>
<feature type="domain" description="Aminopeptidase N-like N-terminal" evidence="16">
    <location>
        <begin position="115"/>
        <end position="194"/>
    </location>
</feature>
<evidence type="ECO:0000259" key="16">
    <source>
        <dbReference type="Pfam" id="PF17900"/>
    </source>
</evidence>
<proteinExistence type="inferred from homology"/>
<dbReference type="GO" id="GO:0008270">
    <property type="term" value="F:zinc ion binding"/>
    <property type="evidence" value="ECO:0007669"/>
    <property type="project" value="InterPro"/>
</dbReference>
<dbReference type="EMBL" id="PTQZ01000032">
    <property type="protein sequence ID" value="PQA49359.1"/>
    <property type="molecule type" value="Genomic_DNA"/>
</dbReference>
<evidence type="ECO:0000256" key="12">
    <source>
        <dbReference type="NCBIfam" id="TIGR02414"/>
    </source>
</evidence>
<dbReference type="PRINTS" id="PR00756">
    <property type="entry name" value="ALADIPTASE"/>
</dbReference>
<dbReference type="InterPro" id="IPR045357">
    <property type="entry name" value="Aminopeptidase_N-like_N"/>
</dbReference>
<feature type="domain" description="Peptidase M1 alanyl aminopeptidase C-terminal" evidence="15">
    <location>
        <begin position="575"/>
        <end position="904"/>
    </location>
</feature>
<dbReference type="Gene3D" id="3.30.2010.30">
    <property type="match status" value="1"/>
</dbReference>
<keyword evidence="7" id="KW-0645">Protease</keyword>
<dbReference type="NCBIfam" id="TIGR02414">
    <property type="entry name" value="pepN_proteo"/>
    <property type="match status" value="1"/>
</dbReference>
<evidence type="ECO:0000259" key="15">
    <source>
        <dbReference type="Pfam" id="PF17432"/>
    </source>
</evidence>
<evidence type="ECO:0000313" key="17">
    <source>
        <dbReference type="EMBL" id="PQA49359.1"/>
    </source>
</evidence>
<keyword evidence="8" id="KW-0479">Metal-binding</keyword>
<dbReference type="InterPro" id="IPR037144">
    <property type="entry name" value="Peptidase_M1_pepN_C_sf"/>
</dbReference>
<dbReference type="Gene3D" id="1.10.390.10">
    <property type="entry name" value="Neutral Protease Domain 2"/>
    <property type="match status" value="1"/>
</dbReference>
<dbReference type="Proteomes" id="UP000243900">
    <property type="component" value="Unassembled WGS sequence"/>
</dbReference>
<evidence type="ECO:0000256" key="6">
    <source>
        <dbReference type="ARBA" id="ARBA00022438"/>
    </source>
</evidence>
<comment type="caution">
    <text evidence="17">The sequence shown here is derived from an EMBL/GenBank/DDBJ whole genome shotgun (WGS) entry which is preliminary data.</text>
</comment>
<name>A0A2P6AUA4_9GAMM</name>
<keyword evidence="9" id="KW-0378">Hydrolase</keyword>
<dbReference type="Pfam" id="PF01433">
    <property type="entry name" value="Peptidase_M1"/>
    <property type="match status" value="1"/>
</dbReference>
<comment type="cofactor">
    <cofactor evidence="2">
        <name>Zn(2+)</name>
        <dbReference type="ChEBI" id="CHEBI:29105"/>
    </cofactor>
</comment>
<dbReference type="InterPro" id="IPR001930">
    <property type="entry name" value="Peptidase_M1"/>
</dbReference>
<accession>A0A2P6AUA4</accession>
<sequence>MKTDLPVAGRKVYLKDYTVPNFRVLATELTVELLADCAEVGARLTFSRHPEAPADAPLVLSGAGLELLSLAWNGRALADGEWHWADEQWVFPGAGDEGVLETRVRIRPDANLALEGLYRSHGLYCTQCEAEGFRKITLYPDRPDVLAPFRVTVIGDKASCPVLLANGNCVARGDLEGGRHFATWEDPHPKPSYLFALVAGDLACLEDRFVTASGREVVLQIFTAPEDQDKCRHAMDSLKASMRWDEEKYGCEYDLDIYMIVAVSHFNMGAMENKGLNVFNTSCVLAHPATTTDAGFQRVESVVAHEYFHNWSGNRVTCRDWFQLCLKEGFTVFRDQQFSADQLSAAVQRLEDVAFLRTHQFAEDAGPLAHPVRPESFVEINNFYTLTVYEKGAEIARMLHTVLGAEGFRRGTDRYFADNDGRAATVEDFLDALGAANDRDLVDWTPRWLRWYRQPGTPTVRAQVDWRADRRELVLTLSQSQPALAGHPQPEPLPVPVRVGLVGAEGELTARLAARQEGTPDGTNEATGRDFLLLLSEREQQWTFSEVAVAAGDVPVLSLFRDFSAPVNIDYACDDADLARLVRHDGNGFNRWAAAQTLATREILARYAALAAGAGEGGPAADADPAPGVLADALAGIWPALADSDPALAVKLLELPSLGYLAEQVDVYDPPRLHAAREAVLAAVLQPLLATLRDILARGDMLRPYHYAADDIAARALARTALDGLALLAPDEAAGIAAEWLATSPHMTAEQSALTLLVHHRLAGADAALQRFHQRWRHEALVLDQWFATQASRPAADAVEAAQALLAHPDFDATVPNRVRAVLTQLGMNNPVAFHRADGSGYALLAAQIREIDARNPQLASRLSGVFGIWRKLDAARQTLVRGHLDALLAGTLSPDVRETLSRIRGEG</sequence>
<evidence type="ECO:0000256" key="11">
    <source>
        <dbReference type="ARBA" id="ARBA00023049"/>
    </source>
</evidence>
<evidence type="ECO:0000256" key="1">
    <source>
        <dbReference type="ARBA" id="ARBA00000098"/>
    </source>
</evidence>
<keyword evidence="11" id="KW-0482">Metalloprotease</keyword>
<comment type="catalytic activity">
    <reaction evidence="1">
        <text>Release of an N-terminal amino acid, Xaa-|-Yaa- from a peptide, amide or arylamide. Xaa is preferably Ala, but may be most amino acids including Pro (slow action). When a terminal hydrophobic residue is followed by a prolyl residue, the two may be released as an intact Xaa-Pro dipeptide.</text>
        <dbReference type="EC" id="3.4.11.2"/>
    </reaction>
</comment>
<dbReference type="Gene3D" id="2.60.40.1730">
    <property type="entry name" value="tricorn interacting facor f3 domain"/>
    <property type="match status" value="1"/>
</dbReference>